<dbReference type="EMBL" id="LJYW01000001">
    <property type="protein sequence ID" value="KPL52267.1"/>
    <property type="molecule type" value="Genomic_DNA"/>
</dbReference>
<organism evidence="1 2">
    <name type="scientific">Prosthecodimorpha hirschii</name>
    <dbReference type="NCBI Taxonomy" id="665126"/>
    <lineage>
        <taxon>Bacteria</taxon>
        <taxon>Pseudomonadati</taxon>
        <taxon>Pseudomonadota</taxon>
        <taxon>Alphaproteobacteria</taxon>
        <taxon>Hyphomicrobiales</taxon>
        <taxon>Ancalomicrobiaceae</taxon>
        <taxon>Prosthecodimorpha</taxon>
    </lineage>
</organism>
<keyword evidence="2" id="KW-1185">Reference proteome</keyword>
<evidence type="ECO:0000313" key="2">
    <source>
        <dbReference type="Proteomes" id="UP000048984"/>
    </source>
</evidence>
<comment type="caution">
    <text evidence="1">The sequence shown here is derived from an EMBL/GenBank/DDBJ whole genome shotgun (WGS) entry which is preliminary data.</text>
</comment>
<evidence type="ECO:0000313" key="1">
    <source>
        <dbReference type="EMBL" id="KPL52267.1"/>
    </source>
</evidence>
<dbReference type="RefSeq" id="WP_054358430.1">
    <property type="nucleotide sequence ID" value="NZ_LJYW01000001.1"/>
</dbReference>
<dbReference type="AlphaFoldDB" id="A0A0P6WC79"/>
<protein>
    <submittedName>
        <fullName evidence="1">Uncharacterized protein</fullName>
    </submittedName>
</protein>
<proteinExistence type="predicted"/>
<dbReference type="Proteomes" id="UP000048984">
    <property type="component" value="Unassembled WGS sequence"/>
</dbReference>
<accession>A0A0P6WC79</accession>
<gene>
    <name evidence="1" type="ORF">ABB55_08505</name>
</gene>
<sequence length="118" mass="12989">MRLEIVEHTANTQIRICKSQTSYDFPDLVGYNIYGLLEQYSDAADGLLLWSDEATERRLLAILEAAAVASLPTWGDALAAESLAVTAGLNRRHAEAARRLMEAADKAFCRLAPRVVLL</sequence>
<dbReference type="STRING" id="665126.ABB55_08505"/>
<reference evidence="1 2" key="1">
    <citation type="submission" date="2015-09" db="EMBL/GenBank/DDBJ databases">
        <authorList>
            <person name="Jackson K.R."/>
            <person name="Lunt B.L."/>
            <person name="Fisher J.N.B."/>
            <person name="Gardner A.V."/>
            <person name="Bailey M.E."/>
            <person name="Deus L.M."/>
            <person name="Earl A.S."/>
            <person name="Gibby P.D."/>
            <person name="Hartmann K.A."/>
            <person name="Liu J.E."/>
            <person name="Manci A.M."/>
            <person name="Nielsen D.A."/>
            <person name="Solomon M.B."/>
            <person name="Breakwell D.P."/>
            <person name="Burnett S.H."/>
            <person name="Grose J.H."/>
        </authorList>
    </citation>
    <scope>NUCLEOTIDE SEQUENCE [LARGE SCALE GENOMIC DNA]</scope>
    <source>
        <strain evidence="1 2">16</strain>
    </source>
</reference>
<reference evidence="1 2" key="2">
    <citation type="submission" date="2015-10" db="EMBL/GenBank/DDBJ databases">
        <title>Draft Genome Sequence of Prosthecomicrobium hirschii ATCC 27832.</title>
        <authorList>
            <person name="Daniel J."/>
            <person name="Givan S.A."/>
            <person name="Brun Y.V."/>
            <person name="Brown P.J."/>
        </authorList>
    </citation>
    <scope>NUCLEOTIDE SEQUENCE [LARGE SCALE GENOMIC DNA]</scope>
    <source>
        <strain evidence="1 2">16</strain>
    </source>
</reference>
<name>A0A0P6WC79_9HYPH</name>